<sequence>MANLAAAGVFPRTVISSRVSLARQLSQAAGAAPKPRQRDRSRVKIPSRGRVNIVSPGLCDDALKQLAPSLVDYRNCDIIDVNPGDGLWSSMLHDHLKPRTHLLLEPEKSYLPSLRPLLDKLGSTYRHVPYSGMEWSSYEKIIDDGLLPNQKLLNEGDPGYNSTNKTLLFLANLASHPEKKFGDFKSISHLMVHQLITAIRRHEIFQRYGLVRMLIWTMDIEKKALLPRTVANRRRFTIQAEMACEKIQEVAGAEGGPGKNRRDMALDIASSKRVAMVTKQDGTEIPEYRKGSIDEAMQDGYSQGATGIEGRDTHVSGRLWYQELNKLEKGYRNNEFSRFVTEAGRQWGRNRVFTKEYKRLAHLRAFASTMKKKSTVVDKVLKKEEELEASEELAMSMTPEQRDKELAELAEKYKDEFTAFSESVQDKIALASDDRKALNMDPPLLMWDRRAQEPIIARAEEFQPQQPLTLLDLHPKAFPAGLCRTADSQTYFDFVVSCLFLQPKQSLVRGLDTLAPGAAEHIIPLVPSLRDPSKGGRRNLEQLRVRMLTAEMIEELVVAWENWAFKPSMAQLMMKMGVHRFAVTERRL</sequence>
<dbReference type="Gene3D" id="1.10.8.100">
    <property type="entry name" value="Ribosomal RNA adenine dimethylase-like, domain 2"/>
    <property type="match status" value="1"/>
</dbReference>
<dbReference type="Gene3D" id="3.40.50.150">
    <property type="entry name" value="Vaccinia Virus protein VP39"/>
    <property type="match status" value="1"/>
</dbReference>
<dbReference type="GO" id="GO:0005759">
    <property type="term" value="C:mitochondrial matrix"/>
    <property type="evidence" value="ECO:0007669"/>
    <property type="project" value="TreeGrafter"/>
</dbReference>
<proteinExistence type="predicted"/>
<keyword evidence="3" id="KW-0489">Methyltransferase</keyword>
<comment type="subcellular location">
    <subcellularLocation>
        <location evidence="1">Mitochondrion</location>
    </subcellularLocation>
</comment>
<evidence type="ECO:0000256" key="1">
    <source>
        <dbReference type="ARBA" id="ARBA00004173"/>
    </source>
</evidence>
<accession>A0A9P8L8Y6</accession>
<evidence type="ECO:0000256" key="6">
    <source>
        <dbReference type="ARBA" id="ARBA00022884"/>
    </source>
</evidence>
<dbReference type="InterPro" id="IPR029063">
    <property type="entry name" value="SAM-dependent_MTases_sf"/>
</dbReference>
<dbReference type="InterPro" id="IPR001737">
    <property type="entry name" value="KsgA/Erm"/>
</dbReference>
<dbReference type="InterPro" id="IPR023165">
    <property type="entry name" value="rRNA_Ade_diMease-like_C"/>
</dbReference>
<comment type="function">
    <text evidence="7">Mitochondrial transcription factor that confers selective promoter recognition on the core subunit of the yeast mitochondrial RNA polymerase. Interacts with DNA in a non-specific manner.</text>
</comment>
<dbReference type="AlphaFoldDB" id="A0A9P8L8Y6"/>
<evidence type="ECO:0000313" key="8">
    <source>
        <dbReference type="EMBL" id="KAH0556410.1"/>
    </source>
</evidence>
<name>A0A9P8L8Y6_9PEZI</name>
<dbReference type="GO" id="GO:0003723">
    <property type="term" value="F:RNA binding"/>
    <property type="evidence" value="ECO:0007669"/>
    <property type="project" value="UniProtKB-KW"/>
</dbReference>
<keyword evidence="6" id="KW-0694">RNA-binding</keyword>
<dbReference type="EMBL" id="JAGHQM010001104">
    <property type="protein sequence ID" value="KAH0556410.1"/>
    <property type="molecule type" value="Genomic_DNA"/>
</dbReference>
<protein>
    <recommendedName>
        <fullName evidence="2">Mitochondrial transcription factor 1</fullName>
    </recommendedName>
</protein>
<gene>
    <name evidence="8" type="ORF">GP486_005669</name>
</gene>
<dbReference type="SUPFAM" id="SSF53335">
    <property type="entry name" value="S-adenosyl-L-methionine-dependent methyltransferases"/>
    <property type="match status" value="1"/>
</dbReference>
<reference evidence="8" key="1">
    <citation type="submission" date="2021-03" db="EMBL/GenBank/DDBJ databases">
        <title>Comparative genomics and phylogenomic investigation of the class Geoglossomycetes provide insights into ecological specialization and systematics.</title>
        <authorList>
            <person name="Melie T."/>
            <person name="Pirro S."/>
            <person name="Miller A.N."/>
            <person name="Quandt A."/>
        </authorList>
    </citation>
    <scope>NUCLEOTIDE SEQUENCE</scope>
    <source>
        <strain evidence="8">CAQ_001_2017</strain>
    </source>
</reference>
<dbReference type="GO" id="GO:0034245">
    <property type="term" value="C:mitochondrial DNA-directed RNA polymerase complex"/>
    <property type="evidence" value="ECO:0007669"/>
    <property type="project" value="TreeGrafter"/>
</dbReference>
<comment type="caution">
    <text evidence="8">The sequence shown here is derived from an EMBL/GenBank/DDBJ whole genome shotgun (WGS) entry which is preliminary data.</text>
</comment>
<evidence type="ECO:0000313" key="9">
    <source>
        <dbReference type="Proteomes" id="UP000750711"/>
    </source>
</evidence>
<dbReference type="PANTHER" id="PTHR11727">
    <property type="entry name" value="DIMETHYLADENOSINE TRANSFERASE"/>
    <property type="match status" value="1"/>
</dbReference>
<dbReference type="Proteomes" id="UP000750711">
    <property type="component" value="Unassembled WGS sequence"/>
</dbReference>
<dbReference type="GO" id="GO:0008168">
    <property type="term" value="F:methyltransferase activity"/>
    <property type="evidence" value="ECO:0007669"/>
    <property type="project" value="UniProtKB-KW"/>
</dbReference>
<evidence type="ECO:0000256" key="5">
    <source>
        <dbReference type="ARBA" id="ARBA00022691"/>
    </source>
</evidence>
<organism evidence="8 9">
    <name type="scientific">Trichoglossum hirsutum</name>
    <dbReference type="NCBI Taxonomy" id="265104"/>
    <lineage>
        <taxon>Eukaryota</taxon>
        <taxon>Fungi</taxon>
        <taxon>Dikarya</taxon>
        <taxon>Ascomycota</taxon>
        <taxon>Pezizomycotina</taxon>
        <taxon>Geoglossomycetes</taxon>
        <taxon>Geoglossales</taxon>
        <taxon>Geoglossaceae</taxon>
        <taxon>Trichoglossum</taxon>
    </lineage>
</organism>
<dbReference type="GO" id="GO:0032259">
    <property type="term" value="P:methylation"/>
    <property type="evidence" value="ECO:0007669"/>
    <property type="project" value="UniProtKB-KW"/>
</dbReference>
<keyword evidence="4" id="KW-0808">Transferase</keyword>
<evidence type="ECO:0000256" key="7">
    <source>
        <dbReference type="ARBA" id="ARBA00024915"/>
    </source>
</evidence>
<dbReference type="GO" id="GO:0006391">
    <property type="term" value="P:transcription initiation at mitochondrial promoter"/>
    <property type="evidence" value="ECO:0007669"/>
    <property type="project" value="TreeGrafter"/>
</dbReference>
<evidence type="ECO:0000256" key="2">
    <source>
        <dbReference type="ARBA" id="ARBA00013836"/>
    </source>
</evidence>
<keyword evidence="9" id="KW-1185">Reference proteome</keyword>
<dbReference type="GO" id="GO:0034246">
    <property type="term" value="F:mitochondrial transcription factor activity"/>
    <property type="evidence" value="ECO:0007669"/>
    <property type="project" value="TreeGrafter"/>
</dbReference>
<evidence type="ECO:0000256" key="3">
    <source>
        <dbReference type="ARBA" id="ARBA00022603"/>
    </source>
</evidence>
<keyword evidence="5" id="KW-0949">S-adenosyl-L-methionine</keyword>
<evidence type="ECO:0000256" key="4">
    <source>
        <dbReference type="ARBA" id="ARBA00022679"/>
    </source>
</evidence>
<dbReference type="PANTHER" id="PTHR11727:SF17">
    <property type="entry name" value="DIMETHYLADENOSINE TRANSFERASE 1, MITOCHONDRIAL"/>
    <property type="match status" value="1"/>
</dbReference>